<feature type="transmembrane region" description="Helical" evidence="9">
    <location>
        <begin position="53"/>
        <end position="69"/>
    </location>
</feature>
<proteinExistence type="inferred from homology"/>
<keyword evidence="7 9" id="KW-0472">Membrane</keyword>
<evidence type="ECO:0000256" key="2">
    <source>
        <dbReference type="ARBA" id="ARBA00022448"/>
    </source>
</evidence>
<protein>
    <recommendedName>
        <fullName evidence="9">TRAP transporter small permease protein</fullName>
    </recommendedName>
</protein>
<dbReference type="GO" id="GO:0022857">
    <property type="term" value="F:transmembrane transporter activity"/>
    <property type="evidence" value="ECO:0007669"/>
    <property type="project" value="UniProtKB-UniRule"/>
</dbReference>
<evidence type="ECO:0000256" key="5">
    <source>
        <dbReference type="ARBA" id="ARBA00022692"/>
    </source>
</evidence>
<reference evidence="11 12" key="1">
    <citation type="submission" date="2019-06" db="EMBL/GenBank/DDBJ databases">
        <title>Whole genome sequence for Rhodospirillaceae sp. R148.</title>
        <authorList>
            <person name="Wang G."/>
        </authorList>
    </citation>
    <scope>NUCLEOTIDE SEQUENCE [LARGE SCALE GENOMIC DNA]</scope>
    <source>
        <strain evidence="11 12">R148</strain>
    </source>
</reference>
<keyword evidence="5 9" id="KW-0812">Transmembrane</keyword>
<feature type="domain" description="Tripartite ATP-independent periplasmic transporters DctQ component" evidence="10">
    <location>
        <begin position="27"/>
        <end position="157"/>
    </location>
</feature>
<keyword evidence="4 9" id="KW-0997">Cell inner membrane</keyword>
<evidence type="ECO:0000313" key="11">
    <source>
        <dbReference type="EMBL" id="TQV77688.1"/>
    </source>
</evidence>
<dbReference type="GO" id="GO:0005886">
    <property type="term" value="C:plasma membrane"/>
    <property type="evidence" value="ECO:0007669"/>
    <property type="project" value="UniProtKB-SubCell"/>
</dbReference>
<evidence type="ECO:0000256" key="1">
    <source>
        <dbReference type="ARBA" id="ARBA00004429"/>
    </source>
</evidence>
<name>A0A545TKF7_9PROT</name>
<dbReference type="PANTHER" id="PTHR35011">
    <property type="entry name" value="2,3-DIKETO-L-GULONATE TRAP TRANSPORTER SMALL PERMEASE PROTEIN YIAM"/>
    <property type="match status" value="1"/>
</dbReference>
<dbReference type="InterPro" id="IPR007387">
    <property type="entry name" value="TRAP_DctQ"/>
</dbReference>
<dbReference type="Proteomes" id="UP000315252">
    <property type="component" value="Unassembled WGS sequence"/>
</dbReference>
<evidence type="ECO:0000256" key="4">
    <source>
        <dbReference type="ARBA" id="ARBA00022519"/>
    </source>
</evidence>
<keyword evidence="2 9" id="KW-0813">Transport</keyword>
<accession>A0A545TKF7</accession>
<keyword evidence="12" id="KW-1185">Reference proteome</keyword>
<comment type="function">
    <text evidence="9">Part of the tripartite ATP-independent periplasmic (TRAP) transport system.</text>
</comment>
<evidence type="ECO:0000259" key="10">
    <source>
        <dbReference type="Pfam" id="PF04290"/>
    </source>
</evidence>
<dbReference type="Pfam" id="PF04290">
    <property type="entry name" value="DctQ"/>
    <property type="match status" value="1"/>
</dbReference>
<feature type="transmembrane region" description="Helical" evidence="9">
    <location>
        <begin position="12"/>
        <end position="41"/>
    </location>
</feature>
<organism evidence="11 12">
    <name type="scientific">Denitrobaculum tricleocarpae</name>
    <dbReference type="NCBI Taxonomy" id="2591009"/>
    <lineage>
        <taxon>Bacteria</taxon>
        <taxon>Pseudomonadati</taxon>
        <taxon>Pseudomonadota</taxon>
        <taxon>Alphaproteobacteria</taxon>
        <taxon>Rhodospirillales</taxon>
        <taxon>Rhodospirillaceae</taxon>
        <taxon>Denitrobaculum</taxon>
    </lineage>
</organism>
<dbReference type="InterPro" id="IPR055348">
    <property type="entry name" value="DctQ"/>
</dbReference>
<sequence>MLTKLASRLEAVTALLGQVAAFAILALVLLVTTNVLLRYFFRTGSVWSQELEWHLMAPIALFAIPYTLMKGDAVRVDVLYERFSGRTRLLLDIFAGIVGMAVAFLLLKYSIPYVEKSWMNGEGSPDPGGLPARYLLKAILPIGFAALFCQQLAQVIANCARLSGAVYPADTDKSDP</sequence>
<evidence type="ECO:0000256" key="3">
    <source>
        <dbReference type="ARBA" id="ARBA00022475"/>
    </source>
</evidence>
<dbReference type="EMBL" id="VHSH01000007">
    <property type="protein sequence ID" value="TQV77688.1"/>
    <property type="molecule type" value="Genomic_DNA"/>
</dbReference>
<keyword evidence="6 9" id="KW-1133">Transmembrane helix</keyword>
<gene>
    <name evidence="11" type="ORF">FKG95_19170</name>
</gene>
<comment type="subcellular location">
    <subcellularLocation>
        <location evidence="1 9">Cell inner membrane</location>
        <topology evidence="1 9">Multi-pass membrane protein</topology>
    </subcellularLocation>
</comment>
<keyword evidence="3" id="KW-1003">Cell membrane</keyword>
<dbReference type="AlphaFoldDB" id="A0A545TKF7"/>
<dbReference type="PANTHER" id="PTHR35011:SF4">
    <property type="entry name" value="SLL1102 PROTEIN"/>
    <property type="match status" value="1"/>
</dbReference>
<comment type="caution">
    <text evidence="11">The sequence shown here is derived from an EMBL/GenBank/DDBJ whole genome shotgun (WGS) entry which is preliminary data.</text>
</comment>
<evidence type="ECO:0000256" key="8">
    <source>
        <dbReference type="ARBA" id="ARBA00038436"/>
    </source>
</evidence>
<comment type="similarity">
    <text evidence="8 9">Belongs to the TRAP transporter small permease family.</text>
</comment>
<evidence type="ECO:0000256" key="6">
    <source>
        <dbReference type="ARBA" id="ARBA00022989"/>
    </source>
</evidence>
<evidence type="ECO:0000256" key="9">
    <source>
        <dbReference type="RuleBase" id="RU369079"/>
    </source>
</evidence>
<feature type="transmembrane region" description="Helical" evidence="9">
    <location>
        <begin position="89"/>
        <end position="111"/>
    </location>
</feature>
<comment type="caution">
    <text evidence="9">Lacks conserved residue(s) required for the propagation of feature annotation.</text>
</comment>
<dbReference type="OrthoDB" id="9794346at2"/>
<evidence type="ECO:0000313" key="12">
    <source>
        <dbReference type="Proteomes" id="UP000315252"/>
    </source>
</evidence>
<evidence type="ECO:0000256" key="7">
    <source>
        <dbReference type="ARBA" id="ARBA00023136"/>
    </source>
</evidence>
<comment type="subunit">
    <text evidence="9">The complex comprises the extracytoplasmic solute receptor protein and the two transmembrane proteins.</text>
</comment>